<dbReference type="HOGENOM" id="CLU_2400324_0_0_1"/>
<name>A0A0D0E768_9AGAM</name>
<dbReference type="Proteomes" id="UP000054538">
    <property type="component" value="Unassembled WGS sequence"/>
</dbReference>
<dbReference type="AlphaFoldDB" id="A0A0D0E768"/>
<dbReference type="EMBL" id="KN824936">
    <property type="protein sequence ID" value="KIK97429.1"/>
    <property type="molecule type" value="Genomic_DNA"/>
</dbReference>
<gene>
    <name evidence="1" type="ORF">PAXRUDRAFT_224301</name>
</gene>
<reference evidence="2" key="2">
    <citation type="submission" date="2015-01" db="EMBL/GenBank/DDBJ databases">
        <title>Evolutionary Origins and Diversification of the Mycorrhizal Mutualists.</title>
        <authorList>
            <consortium name="DOE Joint Genome Institute"/>
            <consortium name="Mycorrhizal Genomics Consortium"/>
            <person name="Kohler A."/>
            <person name="Kuo A."/>
            <person name="Nagy L.G."/>
            <person name="Floudas D."/>
            <person name="Copeland A."/>
            <person name="Barry K.W."/>
            <person name="Cichocki N."/>
            <person name="Veneault-Fourrey C."/>
            <person name="LaButti K."/>
            <person name="Lindquist E.A."/>
            <person name="Lipzen A."/>
            <person name="Lundell T."/>
            <person name="Morin E."/>
            <person name="Murat C."/>
            <person name="Riley R."/>
            <person name="Ohm R."/>
            <person name="Sun H."/>
            <person name="Tunlid A."/>
            <person name="Henrissat B."/>
            <person name="Grigoriev I.V."/>
            <person name="Hibbett D.S."/>
            <person name="Martin F."/>
        </authorList>
    </citation>
    <scope>NUCLEOTIDE SEQUENCE [LARGE SCALE GENOMIC DNA]</scope>
    <source>
        <strain evidence="2">Ve08.2h10</strain>
    </source>
</reference>
<proteinExistence type="predicted"/>
<sequence length="93" mass="10475">MAAYGLSDLAPPLVHSQFTFSAALRSGLQPLAYIDRIHKIGHFRIKLMEIPGPYLWSPLPRFVKDIRIASVTIMYALAQWTTILHVAHQVVAH</sequence>
<protein>
    <submittedName>
        <fullName evidence="1">Unplaced genomic scaffold scaffold_114, whole genome shotgun sequence</fullName>
    </submittedName>
</protein>
<keyword evidence="2" id="KW-1185">Reference proteome</keyword>
<organism evidence="1 2">
    <name type="scientific">Paxillus rubicundulus Ve08.2h10</name>
    <dbReference type="NCBI Taxonomy" id="930991"/>
    <lineage>
        <taxon>Eukaryota</taxon>
        <taxon>Fungi</taxon>
        <taxon>Dikarya</taxon>
        <taxon>Basidiomycota</taxon>
        <taxon>Agaricomycotina</taxon>
        <taxon>Agaricomycetes</taxon>
        <taxon>Agaricomycetidae</taxon>
        <taxon>Boletales</taxon>
        <taxon>Paxilineae</taxon>
        <taxon>Paxillaceae</taxon>
        <taxon>Paxillus</taxon>
    </lineage>
</organism>
<accession>A0A0D0E768</accession>
<reference evidence="1 2" key="1">
    <citation type="submission" date="2014-04" db="EMBL/GenBank/DDBJ databases">
        <authorList>
            <consortium name="DOE Joint Genome Institute"/>
            <person name="Kuo A."/>
            <person name="Kohler A."/>
            <person name="Jargeat P."/>
            <person name="Nagy L.G."/>
            <person name="Floudas D."/>
            <person name="Copeland A."/>
            <person name="Barry K.W."/>
            <person name="Cichocki N."/>
            <person name="Veneault-Fourrey C."/>
            <person name="LaButti K."/>
            <person name="Lindquist E.A."/>
            <person name="Lipzen A."/>
            <person name="Lundell T."/>
            <person name="Morin E."/>
            <person name="Murat C."/>
            <person name="Sun H."/>
            <person name="Tunlid A."/>
            <person name="Henrissat B."/>
            <person name="Grigoriev I.V."/>
            <person name="Hibbett D.S."/>
            <person name="Martin F."/>
            <person name="Nordberg H.P."/>
            <person name="Cantor M.N."/>
            <person name="Hua S.X."/>
        </authorList>
    </citation>
    <scope>NUCLEOTIDE SEQUENCE [LARGE SCALE GENOMIC DNA]</scope>
    <source>
        <strain evidence="1 2">Ve08.2h10</strain>
    </source>
</reference>
<dbReference type="InParanoid" id="A0A0D0E768"/>
<evidence type="ECO:0000313" key="2">
    <source>
        <dbReference type="Proteomes" id="UP000054538"/>
    </source>
</evidence>
<evidence type="ECO:0000313" key="1">
    <source>
        <dbReference type="EMBL" id="KIK97429.1"/>
    </source>
</evidence>